<dbReference type="Proteomes" id="UP000887013">
    <property type="component" value="Unassembled WGS sequence"/>
</dbReference>
<gene>
    <name evidence="1" type="ORF">NPIL_346631</name>
</gene>
<sequence>MTKKPKRSYIFISHLNVGFESLNITIGLYIRSSCVLVVYNSTDESEDGPHWNQLIYRTRDISSGTTEECSGTRDPNPKQYLDLSCIRIHSILHETLIRL</sequence>
<keyword evidence="2" id="KW-1185">Reference proteome</keyword>
<accession>A0A8X6MZC0</accession>
<name>A0A8X6MZC0_NEPPI</name>
<dbReference type="AlphaFoldDB" id="A0A8X6MZC0"/>
<evidence type="ECO:0000313" key="1">
    <source>
        <dbReference type="EMBL" id="GFS85869.1"/>
    </source>
</evidence>
<organism evidence="1 2">
    <name type="scientific">Nephila pilipes</name>
    <name type="common">Giant wood spider</name>
    <name type="synonym">Nephila maculata</name>
    <dbReference type="NCBI Taxonomy" id="299642"/>
    <lineage>
        <taxon>Eukaryota</taxon>
        <taxon>Metazoa</taxon>
        <taxon>Ecdysozoa</taxon>
        <taxon>Arthropoda</taxon>
        <taxon>Chelicerata</taxon>
        <taxon>Arachnida</taxon>
        <taxon>Araneae</taxon>
        <taxon>Araneomorphae</taxon>
        <taxon>Entelegynae</taxon>
        <taxon>Araneoidea</taxon>
        <taxon>Nephilidae</taxon>
        <taxon>Nephila</taxon>
    </lineage>
</organism>
<comment type="caution">
    <text evidence="1">The sequence shown here is derived from an EMBL/GenBank/DDBJ whole genome shotgun (WGS) entry which is preliminary data.</text>
</comment>
<dbReference type="EMBL" id="BMAW01098640">
    <property type="protein sequence ID" value="GFS85869.1"/>
    <property type="molecule type" value="Genomic_DNA"/>
</dbReference>
<reference evidence="1" key="1">
    <citation type="submission" date="2020-08" db="EMBL/GenBank/DDBJ databases">
        <title>Multicomponent nature underlies the extraordinary mechanical properties of spider dragline silk.</title>
        <authorList>
            <person name="Kono N."/>
            <person name="Nakamura H."/>
            <person name="Mori M."/>
            <person name="Yoshida Y."/>
            <person name="Ohtoshi R."/>
            <person name="Malay A.D."/>
            <person name="Moran D.A.P."/>
            <person name="Tomita M."/>
            <person name="Numata K."/>
            <person name="Arakawa K."/>
        </authorList>
    </citation>
    <scope>NUCLEOTIDE SEQUENCE</scope>
</reference>
<proteinExistence type="predicted"/>
<protein>
    <submittedName>
        <fullName evidence="1">Uncharacterized protein</fullName>
    </submittedName>
</protein>
<evidence type="ECO:0000313" key="2">
    <source>
        <dbReference type="Proteomes" id="UP000887013"/>
    </source>
</evidence>